<evidence type="ECO:0000313" key="1">
    <source>
        <dbReference type="EMBL" id="EKX64674.1"/>
    </source>
</evidence>
<organism evidence="1 2">
    <name type="scientific">Streptomyces ipomoeae 91-03</name>
    <dbReference type="NCBI Taxonomy" id="698759"/>
    <lineage>
        <taxon>Bacteria</taxon>
        <taxon>Bacillati</taxon>
        <taxon>Actinomycetota</taxon>
        <taxon>Actinomycetes</taxon>
        <taxon>Kitasatosporales</taxon>
        <taxon>Streptomycetaceae</taxon>
        <taxon>Streptomyces</taxon>
    </lineage>
</organism>
<protein>
    <submittedName>
        <fullName evidence="1">Uncharacterized protein</fullName>
    </submittedName>
</protein>
<dbReference type="Proteomes" id="UP000010411">
    <property type="component" value="Unassembled WGS sequence"/>
</dbReference>
<accession>L1KVV6</accession>
<reference evidence="1 2" key="1">
    <citation type="submission" date="2012-11" db="EMBL/GenBank/DDBJ databases">
        <authorList>
            <person name="Huguet-Tapia J.C."/>
            <person name="Durkin A.S."/>
            <person name="Pettis G.S."/>
            <person name="Badger J.H."/>
        </authorList>
    </citation>
    <scope>NUCLEOTIDE SEQUENCE [LARGE SCALE GENOMIC DNA]</scope>
    <source>
        <strain evidence="1 2">91-03</strain>
    </source>
</reference>
<sequence length="40" mass="4536">MNFTSRTNPNVFEHDATHPDCLEMSCTVVTPYPEEAAPWP</sequence>
<proteinExistence type="predicted"/>
<gene>
    <name evidence="1" type="ORF">STRIP9103_08966</name>
</gene>
<name>L1KVV6_9ACTN</name>
<evidence type="ECO:0000313" key="2">
    <source>
        <dbReference type="Proteomes" id="UP000010411"/>
    </source>
</evidence>
<keyword evidence="2" id="KW-1185">Reference proteome</keyword>
<comment type="caution">
    <text evidence="1">The sequence shown here is derived from an EMBL/GenBank/DDBJ whole genome shotgun (WGS) entry which is preliminary data.</text>
</comment>
<dbReference type="EMBL" id="AEJC01000359">
    <property type="protein sequence ID" value="EKX64674.1"/>
    <property type="molecule type" value="Genomic_DNA"/>
</dbReference>
<dbReference type="AlphaFoldDB" id="L1KVV6"/>